<evidence type="ECO:0000256" key="28">
    <source>
        <dbReference type="SAM" id="Phobius"/>
    </source>
</evidence>
<dbReference type="GO" id="GO:0009252">
    <property type="term" value="P:peptidoglycan biosynthetic process"/>
    <property type="evidence" value="ECO:0007669"/>
    <property type="project" value="UniProtKB-UniPathway"/>
</dbReference>
<evidence type="ECO:0000259" key="30">
    <source>
        <dbReference type="Pfam" id="PF00912"/>
    </source>
</evidence>
<evidence type="ECO:0000259" key="29">
    <source>
        <dbReference type="Pfam" id="PF00905"/>
    </source>
</evidence>
<evidence type="ECO:0000256" key="7">
    <source>
        <dbReference type="ARBA" id="ARBA00018638"/>
    </source>
</evidence>
<evidence type="ECO:0000256" key="14">
    <source>
        <dbReference type="ARBA" id="ARBA00022801"/>
    </source>
</evidence>
<keyword evidence="15" id="KW-0133">Cell shape</keyword>
<dbReference type="PANTHER" id="PTHR32282">
    <property type="entry name" value="BINDING PROTEIN TRANSPEPTIDASE, PUTATIVE-RELATED"/>
    <property type="match status" value="1"/>
</dbReference>
<dbReference type="Proteomes" id="UP000008955">
    <property type="component" value="Chromosome"/>
</dbReference>
<evidence type="ECO:0000256" key="19">
    <source>
        <dbReference type="ARBA" id="ARBA00023136"/>
    </source>
</evidence>
<dbReference type="InterPro" id="IPR036950">
    <property type="entry name" value="PBP_transglycosylase"/>
</dbReference>
<feature type="domain" description="Glycosyl transferase family 51" evidence="30">
    <location>
        <begin position="82"/>
        <end position="266"/>
    </location>
</feature>
<evidence type="ECO:0000313" key="31">
    <source>
        <dbReference type="EMBL" id="CBL24654.1"/>
    </source>
</evidence>
<evidence type="ECO:0000256" key="24">
    <source>
        <dbReference type="ARBA" id="ARBA00044770"/>
    </source>
</evidence>
<dbReference type="RefSeq" id="WP_015543406.1">
    <property type="nucleotide sequence ID" value="NC_021022.1"/>
</dbReference>
<dbReference type="GO" id="GO:0008658">
    <property type="term" value="F:penicillin binding"/>
    <property type="evidence" value="ECO:0007669"/>
    <property type="project" value="InterPro"/>
</dbReference>
<feature type="region of interest" description="Disordered" evidence="27">
    <location>
        <begin position="782"/>
        <end position="896"/>
    </location>
</feature>
<comment type="catalytic activity">
    <reaction evidence="23">
        <text>Preferential cleavage: (Ac)2-L-Lys-D-Ala-|-D-Ala. Also transpeptidation of peptidyl-alanyl moieties that are N-acyl substituents of D-alanine.</text>
        <dbReference type="EC" id="3.4.16.4"/>
    </reaction>
</comment>
<name>D4LV46_9FIRM</name>
<dbReference type="SUPFAM" id="SSF53955">
    <property type="entry name" value="Lysozyme-like"/>
    <property type="match status" value="1"/>
</dbReference>
<dbReference type="EC" id="3.4.16.4" evidence="6"/>
<reference evidence="31 32" key="1">
    <citation type="submission" date="2010-03" db="EMBL/GenBank/DDBJ databases">
        <title>The genome sequence of Ruminococcus obeum A2-162.</title>
        <authorList>
            <consortium name="metaHIT consortium -- http://www.metahit.eu/"/>
            <person name="Pajon A."/>
            <person name="Turner K."/>
            <person name="Parkhill J."/>
            <person name="Duncan S."/>
            <person name="Flint H."/>
        </authorList>
    </citation>
    <scope>NUCLEOTIDE SEQUENCE [LARGE SCALE GENOMIC DNA]</scope>
    <source>
        <strain evidence="31 32">A2-162</strain>
    </source>
</reference>
<evidence type="ECO:0000256" key="8">
    <source>
        <dbReference type="ARBA" id="ARBA00022475"/>
    </source>
</evidence>
<keyword evidence="12 31" id="KW-0808">Transferase</keyword>
<dbReference type="FunFam" id="1.10.3810.10:FF:000001">
    <property type="entry name" value="Penicillin-binding protein 1A"/>
    <property type="match status" value="1"/>
</dbReference>
<keyword evidence="17" id="KW-0573">Peptidoglycan synthesis</keyword>
<evidence type="ECO:0000256" key="15">
    <source>
        <dbReference type="ARBA" id="ARBA00022960"/>
    </source>
</evidence>
<dbReference type="PANTHER" id="PTHR32282:SF11">
    <property type="entry name" value="PENICILLIN-BINDING PROTEIN 1B"/>
    <property type="match status" value="1"/>
</dbReference>
<keyword evidence="32" id="KW-1185">Reference proteome</keyword>
<comment type="function">
    <text evidence="1">Cell wall formation. Synthesis of cross-linked peptidoglycan from the lipid intermediates. The enzyme has a penicillin-insensitive transglycosylase N-terminal domain (formation of linear glycan strands) and a penicillin-sensitive transpeptidase C-terminal domain (cross-linking of the peptide subunits).</text>
</comment>
<dbReference type="GO" id="GO:0046677">
    <property type="term" value="P:response to antibiotic"/>
    <property type="evidence" value="ECO:0007669"/>
    <property type="project" value="UniProtKB-KW"/>
</dbReference>
<dbReference type="Gene3D" id="1.10.3810.10">
    <property type="entry name" value="Biosynthetic peptidoglycan transglycosylase-like"/>
    <property type="match status" value="1"/>
</dbReference>
<accession>D4LV46</accession>
<dbReference type="Pfam" id="PF00905">
    <property type="entry name" value="Transpeptidase"/>
    <property type="match status" value="1"/>
</dbReference>
<evidence type="ECO:0000256" key="26">
    <source>
        <dbReference type="ARBA" id="ARBA00060592"/>
    </source>
</evidence>
<comment type="similarity">
    <text evidence="5">In the N-terminal section; belongs to the glycosyltransferase 51 family.</text>
</comment>
<keyword evidence="9" id="KW-0121">Carboxypeptidase</keyword>
<reference evidence="31 32" key="2">
    <citation type="submission" date="2010-03" db="EMBL/GenBank/DDBJ databases">
        <authorList>
            <person name="Pajon A."/>
        </authorList>
    </citation>
    <scope>NUCLEOTIDE SEQUENCE [LARGE SCALE GENOMIC DNA]</scope>
    <source>
        <strain evidence="31 32">A2-162</strain>
    </source>
</reference>
<dbReference type="UniPathway" id="UPA00219"/>
<feature type="compositionally biased region" description="Acidic residues" evidence="27">
    <location>
        <begin position="788"/>
        <end position="801"/>
    </location>
</feature>
<dbReference type="GO" id="GO:0071555">
    <property type="term" value="P:cell wall organization"/>
    <property type="evidence" value="ECO:0007669"/>
    <property type="project" value="UniProtKB-KW"/>
</dbReference>
<dbReference type="InterPro" id="IPR050396">
    <property type="entry name" value="Glycosyltr_51/Transpeptidase"/>
</dbReference>
<evidence type="ECO:0000256" key="10">
    <source>
        <dbReference type="ARBA" id="ARBA00022670"/>
    </source>
</evidence>
<comment type="pathway">
    <text evidence="26">Glycan biosynthesis.</text>
</comment>
<feature type="domain" description="Penicillin-binding protein transpeptidase" evidence="29">
    <location>
        <begin position="448"/>
        <end position="702"/>
    </location>
</feature>
<evidence type="ECO:0000256" key="3">
    <source>
        <dbReference type="ARBA" id="ARBA00004752"/>
    </source>
</evidence>
<evidence type="ECO:0000256" key="6">
    <source>
        <dbReference type="ARBA" id="ARBA00012448"/>
    </source>
</evidence>
<keyword evidence="16" id="KW-0735">Signal-anchor</keyword>
<feature type="compositionally biased region" description="Gly residues" evidence="27">
    <location>
        <begin position="818"/>
        <end position="896"/>
    </location>
</feature>
<gene>
    <name evidence="31" type="ORF">CK5_34740</name>
</gene>
<keyword evidence="13 28" id="KW-0812">Transmembrane</keyword>
<dbReference type="KEGG" id="rob:CK5_34740"/>
<evidence type="ECO:0000256" key="25">
    <source>
        <dbReference type="ARBA" id="ARBA00049902"/>
    </source>
</evidence>
<dbReference type="GO" id="GO:0006508">
    <property type="term" value="P:proteolysis"/>
    <property type="evidence" value="ECO:0007669"/>
    <property type="project" value="UniProtKB-KW"/>
</dbReference>
<dbReference type="GO" id="GO:0009002">
    <property type="term" value="F:serine-type D-Ala-D-Ala carboxypeptidase activity"/>
    <property type="evidence" value="ECO:0007669"/>
    <property type="project" value="UniProtKB-EC"/>
</dbReference>
<dbReference type="EC" id="2.4.99.28" evidence="24"/>
<dbReference type="Pfam" id="PF00912">
    <property type="entry name" value="Transgly"/>
    <property type="match status" value="1"/>
</dbReference>
<protein>
    <recommendedName>
        <fullName evidence="7">Penicillin-binding protein 1A</fullName>
        <ecNumber evidence="24">2.4.99.28</ecNumber>
        <ecNumber evidence="6">3.4.16.4</ecNumber>
    </recommendedName>
</protein>
<keyword evidence="14 31" id="KW-0378">Hydrolase</keyword>
<evidence type="ECO:0000256" key="18">
    <source>
        <dbReference type="ARBA" id="ARBA00022989"/>
    </source>
</evidence>
<evidence type="ECO:0000256" key="21">
    <source>
        <dbReference type="ARBA" id="ARBA00023268"/>
    </source>
</evidence>
<evidence type="ECO:0000256" key="4">
    <source>
        <dbReference type="ARBA" id="ARBA00007090"/>
    </source>
</evidence>
<dbReference type="InterPro" id="IPR001264">
    <property type="entry name" value="Glyco_trans_51"/>
</dbReference>
<dbReference type="GO" id="GO:0008360">
    <property type="term" value="P:regulation of cell shape"/>
    <property type="evidence" value="ECO:0007669"/>
    <property type="project" value="UniProtKB-KW"/>
</dbReference>
<dbReference type="GO" id="GO:0008955">
    <property type="term" value="F:peptidoglycan glycosyltransferase activity"/>
    <property type="evidence" value="ECO:0007669"/>
    <property type="project" value="UniProtKB-EC"/>
</dbReference>
<evidence type="ECO:0000256" key="12">
    <source>
        <dbReference type="ARBA" id="ARBA00022679"/>
    </source>
</evidence>
<evidence type="ECO:0000256" key="13">
    <source>
        <dbReference type="ARBA" id="ARBA00022692"/>
    </source>
</evidence>
<evidence type="ECO:0000256" key="2">
    <source>
        <dbReference type="ARBA" id="ARBA00004401"/>
    </source>
</evidence>
<evidence type="ECO:0000256" key="17">
    <source>
        <dbReference type="ARBA" id="ARBA00022984"/>
    </source>
</evidence>
<dbReference type="InterPro" id="IPR001460">
    <property type="entry name" value="PCN-bd_Tpept"/>
</dbReference>
<evidence type="ECO:0000256" key="16">
    <source>
        <dbReference type="ARBA" id="ARBA00022968"/>
    </source>
</evidence>
<comment type="subcellular location">
    <subcellularLocation>
        <location evidence="2">Cell membrane</location>
        <topology evidence="2">Single-pass type II membrane protein</topology>
    </subcellularLocation>
</comment>
<dbReference type="PATRIC" id="fig|657314.3.peg.3367"/>
<evidence type="ECO:0000256" key="22">
    <source>
        <dbReference type="ARBA" id="ARBA00023316"/>
    </source>
</evidence>
<dbReference type="AlphaFoldDB" id="D4LV46"/>
<organism evidence="31 32">
    <name type="scientific">Blautia obeum A2-162</name>
    <dbReference type="NCBI Taxonomy" id="657314"/>
    <lineage>
        <taxon>Bacteria</taxon>
        <taxon>Bacillati</taxon>
        <taxon>Bacillota</taxon>
        <taxon>Clostridia</taxon>
        <taxon>Lachnospirales</taxon>
        <taxon>Lachnospiraceae</taxon>
        <taxon>Blautia</taxon>
    </lineage>
</organism>
<dbReference type="InterPro" id="IPR012338">
    <property type="entry name" value="Beta-lactam/transpept-like"/>
</dbReference>
<evidence type="ECO:0000313" key="32">
    <source>
        <dbReference type="Proteomes" id="UP000008955"/>
    </source>
</evidence>
<keyword evidence="19 28" id="KW-0472">Membrane</keyword>
<dbReference type="GO" id="GO:0005886">
    <property type="term" value="C:plasma membrane"/>
    <property type="evidence" value="ECO:0007669"/>
    <property type="project" value="UniProtKB-SubCell"/>
</dbReference>
<evidence type="ECO:0000256" key="11">
    <source>
        <dbReference type="ARBA" id="ARBA00022676"/>
    </source>
</evidence>
<keyword evidence="10" id="KW-0645">Protease</keyword>
<dbReference type="GO" id="GO:0030288">
    <property type="term" value="C:outer membrane-bounded periplasmic space"/>
    <property type="evidence" value="ECO:0007669"/>
    <property type="project" value="TreeGrafter"/>
</dbReference>
<dbReference type="NCBIfam" id="TIGR02074">
    <property type="entry name" value="PBP_1a_fam"/>
    <property type="match status" value="1"/>
</dbReference>
<evidence type="ECO:0000256" key="9">
    <source>
        <dbReference type="ARBA" id="ARBA00022645"/>
    </source>
</evidence>
<evidence type="ECO:0000256" key="27">
    <source>
        <dbReference type="SAM" id="MobiDB-lite"/>
    </source>
</evidence>
<sequence length="896" mass="97966">MNYGKKSVSKKRNSLISRTAMMGKRAHVSLIRVLFVVLITICVVIGCTGIGAFRGIIDNAPDVNDIDISPLGYATFLYDGDGNQLRKLTAPSSNRLPVSIDQIPVDLQHAVVAIEDERFYEHNGIDVRGILRAFVKNLSSGDLSEGASTITQQLLKNNVFTNWTQESTWLERFTRKIQEQYLAVEIEKKINDKNVILENYLNTINLGAGTYGVQAAARKYFNKDVWDLNLSECTTLAGITQNPTQYNPIEHPEANAKRRKEVLDHMIDQGYITQEQYNQVINDDIYSEIQAAQVLNEETDNTVYSYFEDELIDQVINDLMNIKGYTRTQAQNLVYSGGLSIYTTQDASIQKILDEEYADPANYPDYVQYALDYALTVQNPDGEEVNYSKEMLRLYFQNEDPEFDLLFDSQEEGQSYVDRYKEHVLADGSTVVSERVSFAPQPQSSMSIIDQHTGYVKAIIGGRGEKTASLTLNRATDTTRQPGSTFKILSTYAPALNEKGMTLATTFEDEPYNYPDGSPVNNASKSYGGTTTIRRAIQNSINVVAVKCLEEVTPELGLQYLDNFGFTTLAHGTEADKDADGTIWTDANLPMALGGLTHGVTNVELCAAYAAIANNGNYIEPIYYTKILDHNGNVLIEKNSAGRSVIKESTAWLLTSAMEDVVNQGTGTACQLDDMTVAGKTGTTDAYNDLWFVGYTPYYTCAVWSGFDNNEKLPEDARDFHKNLWKKVMTRIHEGLPDKEFDMPASVEKISICEETGLLPRAGCPVITEYFDIGDVPTDYCDQHFYESDDTGEEDTTDEETNVSPTPDPDNNSNNNGGNTGGDNTGGDNTGGDNTGGDNTGGDNTGGDNTGGDNTGGDNTGGDNTGGDNAGGGDNTGGDDGGGDTGGGDDGGNTEE</sequence>
<evidence type="ECO:0000256" key="1">
    <source>
        <dbReference type="ARBA" id="ARBA00002624"/>
    </source>
</evidence>
<comment type="pathway">
    <text evidence="3">Cell wall biogenesis; peptidoglycan biosynthesis.</text>
</comment>
<proteinExistence type="inferred from homology"/>
<dbReference type="CAZy" id="GT51">
    <property type="family name" value="Glycosyltransferase Family 51"/>
</dbReference>
<dbReference type="SUPFAM" id="SSF56601">
    <property type="entry name" value="beta-lactamase/transpeptidase-like"/>
    <property type="match status" value="1"/>
</dbReference>
<keyword evidence="18 28" id="KW-1133">Transmembrane helix</keyword>
<keyword evidence="11 31" id="KW-0328">Glycosyltransferase</keyword>
<keyword evidence="8" id="KW-1003">Cell membrane</keyword>
<comment type="catalytic activity">
    <reaction evidence="25">
        <text>[GlcNAc-(1-&gt;4)-Mur2Ac(oyl-L-Ala-gamma-D-Glu-L-Lys-D-Ala-D-Ala)](n)-di-trans,octa-cis-undecaprenyl diphosphate + beta-D-GlcNAc-(1-&gt;4)-Mur2Ac(oyl-L-Ala-gamma-D-Glu-L-Lys-D-Ala-D-Ala)-di-trans,octa-cis-undecaprenyl diphosphate = [GlcNAc-(1-&gt;4)-Mur2Ac(oyl-L-Ala-gamma-D-Glu-L-Lys-D-Ala-D-Ala)](n+1)-di-trans,octa-cis-undecaprenyl diphosphate + di-trans,octa-cis-undecaprenyl diphosphate + H(+)</text>
        <dbReference type="Rhea" id="RHEA:23708"/>
        <dbReference type="Rhea" id="RHEA-COMP:9602"/>
        <dbReference type="Rhea" id="RHEA-COMP:9603"/>
        <dbReference type="ChEBI" id="CHEBI:15378"/>
        <dbReference type="ChEBI" id="CHEBI:58405"/>
        <dbReference type="ChEBI" id="CHEBI:60033"/>
        <dbReference type="ChEBI" id="CHEBI:78435"/>
        <dbReference type="EC" id="2.4.99.28"/>
    </reaction>
</comment>
<dbReference type="EMBL" id="FP929054">
    <property type="protein sequence ID" value="CBL24654.1"/>
    <property type="molecule type" value="Genomic_DNA"/>
</dbReference>
<evidence type="ECO:0000256" key="20">
    <source>
        <dbReference type="ARBA" id="ARBA00023251"/>
    </source>
</evidence>
<comment type="similarity">
    <text evidence="4">In the C-terminal section; belongs to the transpeptidase family.</text>
</comment>
<keyword evidence="20" id="KW-0046">Antibiotic resistance</keyword>
<keyword evidence="21" id="KW-0511">Multifunctional enzyme</keyword>
<dbReference type="HOGENOM" id="CLU_006354_2_2_9"/>
<keyword evidence="22" id="KW-0961">Cell wall biogenesis/degradation</keyword>
<feature type="transmembrane region" description="Helical" evidence="28">
    <location>
        <begin position="30"/>
        <end position="53"/>
    </location>
</feature>
<dbReference type="Gene3D" id="3.40.710.10">
    <property type="entry name" value="DD-peptidase/beta-lactamase superfamily"/>
    <property type="match status" value="1"/>
</dbReference>
<evidence type="ECO:0000256" key="5">
    <source>
        <dbReference type="ARBA" id="ARBA00007739"/>
    </source>
</evidence>
<dbReference type="InterPro" id="IPR023346">
    <property type="entry name" value="Lysozyme-like_dom_sf"/>
</dbReference>
<evidence type="ECO:0000256" key="23">
    <source>
        <dbReference type="ARBA" id="ARBA00034000"/>
    </source>
</evidence>